<proteinExistence type="predicted"/>
<feature type="domain" description="Prohead serine protease" evidence="5">
    <location>
        <begin position="59"/>
        <end position="161"/>
    </location>
</feature>
<dbReference type="GO" id="GO:0008233">
    <property type="term" value="F:peptidase activity"/>
    <property type="evidence" value="ECO:0007669"/>
    <property type="project" value="UniProtKB-KW"/>
</dbReference>
<dbReference type="Pfam" id="PF25209">
    <property type="entry name" value="Phage_capsid_4"/>
    <property type="match status" value="1"/>
</dbReference>
<feature type="region of interest" description="Disordered" evidence="4">
    <location>
        <begin position="1"/>
        <end position="22"/>
    </location>
</feature>
<keyword evidence="3" id="KW-0378">Hydrolase</keyword>
<accession>A0A1H7TPF5</accession>
<dbReference type="RefSeq" id="WP_175544789.1">
    <property type="nucleotide sequence ID" value="NZ_FOAG01000009.1"/>
</dbReference>
<dbReference type="Pfam" id="PF04586">
    <property type="entry name" value="Peptidase_S78"/>
    <property type="match status" value="1"/>
</dbReference>
<evidence type="ECO:0000256" key="2">
    <source>
        <dbReference type="ARBA" id="ARBA00022670"/>
    </source>
</evidence>
<dbReference type="STRING" id="1287727.SAMN05443999_1092"/>
<dbReference type="InterPro" id="IPR054613">
    <property type="entry name" value="Peptidase_S78_dom"/>
</dbReference>
<dbReference type="NCBIfam" id="NF045541">
    <property type="entry name" value="scaf_prot_MCP2"/>
    <property type="match status" value="1"/>
</dbReference>
<dbReference type="EMBL" id="FOAG01000009">
    <property type="protein sequence ID" value="SEL86641.1"/>
    <property type="molecule type" value="Genomic_DNA"/>
</dbReference>
<evidence type="ECO:0000259" key="5">
    <source>
        <dbReference type="Pfam" id="PF04586"/>
    </source>
</evidence>
<feature type="region of interest" description="Disordered" evidence="4">
    <location>
        <begin position="151"/>
        <end position="183"/>
    </location>
</feature>
<keyword evidence="1" id="KW-1188">Viral release from host cell</keyword>
<dbReference type="AlphaFoldDB" id="A0A1H7TPF5"/>
<evidence type="ECO:0000256" key="4">
    <source>
        <dbReference type="SAM" id="MobiDB-lite"/>
    </source>
</evidence>
<feature type="compositionally biased region" description="Polar residues" evidence="4">
    <location>
        <begin position="1"/>
        <end position="16"/>
    </location>
</feature>
<dbReference type="Proteomes" id="UP000199582">
    <property type="component" value="Unassembled WGS sequence"/>
</dbReference>
<protein>
    <submittedName>
        <fullName evidence="6">Phage prohead protease, HK97 family</fullName>
    </submittedName>
</protein>
<evidence type="ECO:0000313" key="6">
    <source>
        <dbReference type="EMBL" id="SEL86641.1"/>
    </source>
</evidence>
<gene>
    <name evidence="6" type="ORF">SAMN05443999_1092</name>
</gene>
<reference evidence="6 7" key="1">
    <citation type="submission" date="2016-10" db="EMBL/GenBank/DDBJ databases">
        <authorList>
            <person name="de Groot N.N."/>
        </authorList>
    </citation>
    <scope>NUCLEOTIDE SEQUENCE [LARGE SCALE GENOMIC DNA]</scope>
    <source>
        <strain evidence="6 7">DSM 100674</strain>
    </source>
</reference>
<name>A0A1H7TPF5_9RHOB</name>
<keyword evidence="7" id="KW-1185">Reference proteome</keyword>
<evidence type="ECO:0000256" key="1">
    <source>
        <dbReference type="ARBA" id="ARBA00022612"/>
    </source>
</evidence>
<keyword evidence="2 6" id="KW-0645">Protease</keyword>
<sequence>MPLDSTMTRAATTRPNSFDPETRTVSAVVATATPVQRRDARGPFLEILTADTLDLSAVAELPVLDSHRTSSVRDQIGRVRSIALEDGVVVAVLELTSAEDAAPIVQRIADGTVSGVSIGYRVTGWTEKSTPQGRVKTPTGWRITEVTLTSNPADPSARLRQKGTEMPQEVIETPTPEEAEAQRRSDIRGLVRSAGLGAEIADQLIDQNADLTAAKAAIFDAMDEKRRSQPVIRTHAPANDDPAVIRRRQADALAYRMGGLAELPEEARPYADVALMDLARESVERAGTSTRGMSRNEMLHRAAGEHTTSDFPLTVMDAAGKTAMATYRAAESPLKTLCRKTTLRDFKPSTAVRLGEMGELQEMAESGEFTATTRGEEGEAINLKTYGRRIDLSRNLIINDDLNLLGDTVRAFGEAAAQTEASILVATITGNPDMRDGTPVFDASRGNIGTTADTPSKATLAENREAMRLRTGTDGTTIIDAPPRYLLVPADLETDGEEVLAAIYAATTADVNPFAGKLNLLVEPRLPSGHWYLFSDPSRLAALRYGYLSGAEGVQVQRREAWDTLGLSFRAFLDFGAGWLDWRGAQRVATS</sequence>
<evidence type="ECO:0000313" key="7">
    <source>
        <dbReference type="Proteomes" id="UP000199582"/>
    </source>
</evidence>
<dbReference type="GO" id="GO:0006508">
    <property type="term" value="P:proteolysis"/>
    <property type="evidence" value="ECO:0007669"/>
    <property type="project" value="UniProtKB-KW"/>
</dbReference>
<evidence type="ECO:0000256" key="3">
    <source>
        <dbReference type="ARBA" id="ARBA00022801"/>
    </source>
</evidence>
<organism evidence="6 7">
    <name type="scientific">Roseovarius azorensis</name>
    <dbReference type="NCBI Taxonomy" id="1287727"/>
    <lineage>
        <taxon>Bacteria</taxon>
        <taxon>Pseudomonadati</taxon>
        <taxon>Pseudomonadota</taxon>
        <taxon>Alphaproteobacteria</taxon>
        <taxon>Rhodobacterales</taxon>
        <taxon>Roseobacteraceae</taxon>
        <taxon>Roseovarius</taxon>
    </lineage>
</organism>